<organism evidence="2">
    <name type="scientific">Corethron hystrix</name>
    <dbReference type="NCBI Taxonomy" id="216773"/>
    <lineage>
        <taxon>Eukaryota</taxon>
        <taxon>Sar</taxon>
        <taxon>Stramenopiles</taxon>
        <taxon>Ochrophyta</taxon>
        <taxon>Bacillariophyta</taxon>
        <taxon>Coscinodiscophyceae</taxon>
        <taxon>Corethrophycidae</taxon>
        <taxon>Corethrales</taxon>
        <taxon>Corethraceae</taxon>
        <taxon>Corethron</taxon>
    </lineage>
</organism>
<name>A0A7S1BH98_9STRA</name>
<reference evidence="2" key="1">
    <citation type="submission" date="2021-01" db="EMBL/GenBank/DDBJ databases">
        <authorList>
            <person name="Corre E."/>
            <person name="Pelletier E."/>
            <person name="Niang G."/>
            <person name="Scheremetjew M."/>
            <person name="Finn R."/>
            <person name="Kale V."/>
            <person name="Holt S."/>
            <person name="Cochrane G."/>
            <person name="Meng A."/>
            <person name="Brown T."/>
            <person name="Cohen L."/>
        </authorList>
    </citation>
    <scope>NUCLEOTIDE SEQUENCE</scope>
    <source>
        <strain evidence="2">308</strain>
    </source>
</reference>
<keyword evidence="1" id="KW-0812">Transmembrane</keyword>
<gene>
    <name evidence="2" type="ORF">CHYS00102_LOCUS14362</name>
</gene>
<dbReference type="EMBL" id="HBFR01019945">
    <property type="protein sequence ID" value="CAD8887164.1"/>
    <property type="molecule type" value="Transcribed_RNA"/>
</dbReference>
<feature type="transmembrane region" description="Helical" evidence="1">
    <location>
        <begin position="113"/>
        <end position="137"/>
    </location>
</feature>
<evidence type="ECO:0000313" key="2">
    <source>
        <dbReference type="EMBL" id="CAD8887164.1"/>
    </source>
</evidence>
<evidence type="ECO:0000256" key="1">
    <source>
        <dbReference type="SAM" id="Phobius"/>
    </source>
</evidence>
<sequence>MSIVNKRDGERLAESLGAGFFGNILKRRQSLLDNAYYTEKETPTPGRSPFPTAADSDFQRYNETPLSRKISNGTTVTVSTAHRRLENYRHIERLRSDAVANLQQPLPFHLRTITILCGLLGSGAVLGCVMMMVYVFATWSTDFKLKYRL</sequence>
<keyword evidence="1" id="KW-0472">Membrane</keyword>
<accession>A0A7S1BH98</accession>
<dbReference type="AlphaFoldDB" id="A0A7S1BH98"/>
<protein>
    <submittedName>
        <fullName evidence="2">Uncharacterized protein</fullName>
    </submittedName>
</protein>
<proteinExistence type="predicted"/>
<keyword evidence="1" id="KW-1133">Transmembrane helix</keyword>